<comment type="caution">
    <text evidence="1">The sequence shown here is derived from an EMBL/GenBank/DDBJ whole genome shotgun (WGS) entry which is preliminary data.</text>
</comment>
<sequence>MPDAIPSNRQQHQYQLETTLAYGFPAFRDRLTITPALSLALSADSATYGLASETLAEPV</sequence>
<gene>
    <name evidence="1" type="ORF">F4162_08260</name>
</gene>
<evidence type="ECO:0000313" key="1">
    <source>
        <dbReference type="EMBL" id="MYG38934.1"/>
    </source>
</evidence>
<protein>
    <submittedName>
        <fullName evidence="1">Uncharacterized protein</fullName>
    </submittedName>
</protein>
<dbReference type="AlphaFoldDB" id="A0A6B1FCF0"/>
<name>A0A6B1FCF0_9SYNE</name>
<reference evidence="1" key="1">
    <citation type="submission" date="2019-09" db="EMBL/GenBank/DDBJ databases">
        <title>Characterisation of the sponge microbiome using genome-centric metagenomics.</title>
        <authorList>
            <person name="Engelberts J.P."/>
            <person name="Robbins S.J."/>
            <person name="De Goeij J.M."/>
            <person name="Aranda M."/>
            <person name="Bell S.C."/>
            <person name="Webster N.S."/>
        </authorList>
    </citation>
    <scope>NUCLEOTIDE SEQUENCE</scope>
    <source>
        <strain evidence="1">SB0676_bin_10</strain>
    </source>
</reference>
<proteinExistence type="predicted"/>
<organism evidence="1">
    <name type="scientific">Synechococcus sp. SB0676_bin_10</name>
    <dbReference type="NCBI Taxonomy" id="2604869"/>
    <lineage>
        <taxon>Bacteria</taxon>
        <taxon>Bacillati</taxon>
        <taxon>Cyanobacteriota</taxon>
        <taxon>Cyanophyceae</taxon>
        <taxon>Synechococcales</taxon>
        <taxon>Synechococcaceae</taxon>
        <taxon>Synechococcus</taxon>
    </lineage>
</organism>
<dbReference type="EMBL" id="VYDO01000261">
    <property type="protein sequence ID" value="MYG38934.1"/>
    <property type="molecule type" value="Genomic_DNA"/>
</dbReference>
<accession>A0A6B1FCF0</accession>